<evidence type="ECO:0000313" key="1">
    <source>
        <dbReference type="EMBL" id="XCP95477.1"/>
    </source>
</evidence>
<proteinExistence type="predicted"/>
<dbReference type="AlphaFoldDB" id="A0AAU8NG05"/>
<protein>
    <submittedName>
        <fullName evidence="1">Class III lanthipeptide</fullName>
    </submittedName>
</protein>
<dbReference type="RefSeq" id="WP_342552760.1">
    <property type="nucleotide sequence ID" value="NZ_CP159992.1"/>
</dbReference>
<organism evidence="1">
    <name type="scientific">Paenibacillus sp. AN1007</name>
    <dbReference type="NCBI Taxonomy" id="3151385"/>
    <lineage>
        <taxon>Bacteria</taxon>
        <taxon>Bacillati</taxon>
        <taxon>Bacillota</taxon>
        <taxon>Bacilli</taxon>
        <taxon>Bacillales</taxon>
        <taxon>Paenibacillaceae</taxon>
        <taxon>Paenibacillus</taxon>
    </lineage>
</organism>
<gene>
    <name evidence="1" type="ORF">ABXS70_01700</name>
</gene>
<accession>A0AAU8NG05</accession>
<dbReference type="NCBIfam" id="NF038154">
    <property type="entry name" value="lanthi_III_a"/>
    <property type="match status" value="1"/>
</dbReference>
<name>A0AAU8NG05_9BACL</name>
<reference evidence="1" key="1">
    <citation type="submission" date="2024-05" db="EMBL/GenBank/DDBJ databases">
        <title>Draft genome assemblies of 36 bacteria isolated from hibernating arctic ground squirrels.</title>
        <authorList>
            <person name="McKee H."/>
            <person name="Mullen L."/>
            <person name="Drown D.M."/>
            <person name="Duddleston K.N."/>
        </authorList>
    </citation>
    <scope>NUCLEOTIDE SEQUENCE</scope>
    <source>
        <strain evidence="1">AN1007</strain>
    </source>
</reference>
<sequence>MNEVLELQKLAHEADGKGDTVEAMITTTIGPITTVITTNSTISIHNC</sequence>
<dbReference type="EMBL" id="CP159992">
    <property type="protein sequence ID" value="XCP95477.1"/>
    <property type="molecule type" value="Genomic_DNA"/>
</dbReference>